<dbReference type="InterPro" id="IPR039187">
    <property type="entry name" value="SNO_AAA"/>
</dbReference>
<feature type="domain" description="Strawberry notch helicase C" evidence="3">
    <location>
        <begin position="1210"/>
        <end position="1352"/>
    </location>
</feature>
<sequence>MPKWIDLNDASGARLKIATIEVGGDPHLHLFVTGLSYLNPAWSKAISQLGFHPGGARKYLVRRVKAGERPKPSDFRPVFPNAAVREMTPESYMLNLQTARKPDERPASKEERAAAIDINNAILLGRNSDGERVFEAAGSRYVIKVTGQGTELRVDESESSQPHVFLRLPKDATEEFRTLSMVQCADGFVRSMVLGEVQHTEDMDRFLQALHGTASSDEPSTFTTEQHDEVHAAIETALLRYLRDGFEVAQDAYGESARLTDMLPPYRGRLRGTGTMPTPISVASQRLLGDTEGLTVVVPNAFDGASFAFLPEGTNVRAYRGTKDMSALSSVVNLRASTKWQDGEFSPGREVGADAMFINADPVLGADGRRTDYMLAINSLRSLKEGGRAVIVLAADAVPGELSVASRNFLQMVNERYQIQSAFETAPILSRKAGVPDNNPGLRIVSVVNRRVDLPTPITTLPVISSWDDLKTTVDEAMAHAEVLDAQAQGVDVERAALEGRVQRPYIAFSRVGEARTMVPSNMQAPLQATMTRIESLYGLIDELVSRELGWGENALAKRLSPEQVDGISMMVVRQLEGYASILADETGIGKGRQLAAMMAWALRRNQPVFFVTDKANLFSDLARDLKAIGEWDRVRPMVMNTDGEITWEPGPGEPPVVLAQGFASARTKAMVDGGMKLEDAGLNTCFLTYSQIAGAESDKAQWVKNQLGNALIIFDEAHVAAGSDSQIASHIAEMSRLAKGVQYASATWSKTEDNLHIYQRALPDSVNVASLAAAIKKGGESFSEVLSSMLASEGALIRREHDLSKLDVSVYTVEERRAHNERVSDAVAEALGAATYLAGDMSQIFMRGNRVAVSVLRKAKEARAAMVDQTNAAAETPVARANIMSSSFGTGSVLYQVMKAVQGALNADQVADRAIEHIRAGMKPVIVSEATNEALTRMLMLEADAQAEANGTPRTTGGLPSAIKMPTIRDAVRAVLMPRLTTVVQREITEEDVPDEPEEAPALADAAARAAAELNAEREEGEEGAEPALTPEMAAAQREARILRALQRQTEGEQAAAEEDAVSLDEALAAAAPAGTAPGEGGEAGKRGKKVISSRRTVSILDLPGMTDADRQHFQDGVAELERLINAIPELPVSAFDVIEQKLRDAGITVGEITGRSFSLERMPALTAAPADGQAPTSTATIPTTDGMVGAPPMWKVTPRLRSKRAVNAVKRAFNNGEIQALLINRSAATGASMHASPQFLDHSRRVLLEHQIPENVTDRIQLIGRVNRYDQVTFPLVETCTTGIYGELRYVMMQNRKLEKMSANVRSSRENAMLIKDVPDLFNSIGLEAVRSYVQDEPLVSKKLALPENFLEITGVAAVNMFLMRLPLLKVAEQRQVYDQLFNRFDESFNRHELLGTNPLKTREFDWRAKEEFSGVFFGDTSGERGNMVEALINDALTTAETDAPATEAAPAPTGNTTMDVSALAAGGQPDGASSEQDDLLSAFDRPVYIKKISYNVDLKPMSWTACVAAATVSGEMLAADGGHFQLGENGLASWKPDVVAKLNSGMQAIVKMAAVAAGLTDTNEAVDSNPPAQRAHLRAEWLRNHVDGLVPGAIFQEDAKVDGNGVVYQQAKTGVIVNMKLPTEVRELILPHKWKIAVVFPGEERPVEYSLRALLSEVRGDVKKGEVAGTLMTNAYSRLRPVKYARGNEQGWRFANVLGEANPRITWTRDEFDLAPVGQHRRSGYVLGGNMYMAYDWSVKSRVGRSIIYTDDKGMRQRGVLLPAIMSHVGAQFMPMRVWGGQIKPFVKRLVEAQGVNGLQLETEFLSSNKPYGIMINDKGLILLTKAKDARRALRLMRGEQVKMRKDALGERATAARDPLNVTLGVLSRNGRLGTGRAAAGLNGRVALGDEATAGSSTGIPQGYVAVKLGFDPTKPAMLDRALSLLVHGTGLEIYAKGMQQRALAKEVGREYFAQIREETAQRRAQVRQQIAAAAEGAPVDPQPAQVEQLAEAEGPAANDAPSAERAVA</sequence>
<proteinExistence type="inferred from homology"/>
<feature type="compositionally biased region" description="Polar residues" evidence="2">
    <location>
        <begin position="1176"/>
        <end position="1185"/>
    </location>
</feature>
<feature type="region of interest" description="Disordered" evidence="2">
    <location>
        <begin position="990"/>
        <end position="1029"/>
    </location>
</feature>
<comment type="caution">
    <text evidence="5">The sequence shown here is derived from an EMBL/GenBank/DDBJ whole genome shotgun (WGS) entry which is preliminary data.</text>
</comment>
<feature type="region of interest" description="Disordered" evidence="2">
    <location>
        <begin position="1170"/>
        <end position="1192"/>
    </location>
</feature>
<dbReference type="RefSeq" id="WP_301814450.1">
    <property type="nucleotide sequence ID" value="NZ_JAUJZH010000027.1"/>
</dbReference>
<dbReference type="PANTHER" id="PTHR12706">
    <property type="entry name" value="STRAWBERRY NOTCH-RELATED"/>
    <property type="match status" value="1"/>
</dbReference>
<dbReference type="Pfam" id="PF13872">
    <property type="entry name" value="AAA_34"/>
    <property type="match status" value="1"/>
</dbReference>
<evidence type="ECO:0000313" key="6">
    <source>
        <dbReference type="Proteomes" id="UP001169027"/>
    </source>
</evidence>
<dbReference type="InterPro" id="IPR026741">
    <property type="entry name" value="SNO"/>
</dbReference>
<comment type="similarity">
    <text evidence="1">Belongs to the SBNO family.</text>
</comment>
<dbReference type="SUPFAM" id="SSF52540">
    <property type="entry name" value="P-loop containing nucleoside triphosphate hydrolases"/>
    <property type="match status" value="1"/>
</dbReference>
<evidence type="ECO:0000259" key="4">
    <source>
        <dbReference type="Pfam" id="PF13872"/>
    </source>
</evidence>
<gene>
    <name evidence="5" type="ORF">Q2T77_29395</name>
</gene>
<evidence type="ECO:0000259" key="3">
    <source>
        <dbReference type="Pfam" id="PF13871"/>
    </source>
</evidence>
<dbReference type="Proteomes" id="UP001169027">
    <property type="component" value="Unassembled WGS sequence"/>
</dbReference>
<organism evidence="5 6">
    <name type="scientific">Variovorax ginsengisoli</name>
    <dbReference type="NCBI Taxonomy" id="363844"/>
    <lineage>
        <taxon>Bacteria</taxon>
        <taxon>Pseudomonadati</taxon>
        <taxon>Pseudomonadota</taxon>
        <taxon>Betaproteobacteria</taxon>
        <taxon>Burkholderiales</taxon>
        <taxon>Comamonadaceae</taxon>
        <taxon>Variovorax</taxon>
    </lineage>
</organism>
<evidence type="ECO:0000313" key="5">
    <source>
        <dbReference type="EMBL" id="MDO1536408.1"/>
    </source>
</evidence>
<dbReference type="InterPro" id="IPR026937">
    <property type="entry name" value="SBNO_Helicase_C_dom"/>
</dbReference>
<feature type="compositionally biased region" description="Low complexity" evidence="2">
    <location>
        <begin position="1444"/>
        <end position="1460"/>
    </location>
</feature>
<evidence type="ECO:0000256" key="2">
    <source>
        <dbReference type="SAM" id="MobiDB-lite"/>
    </source>
</evidence>
<accession>A0ABT8SC45</accession>
<dbReference type="InterPro" id="IPR027417">
    <property type="entry name" value="P-loop_NTPase"/>
</dbReference>
<evidence type="ECO:0000256" key="1">
    <source>
        <dbReference type="ARBA" id="ARBA00006992"/>
    </source>
</evidence>
<feature type="domain" description="Strawberry notch AAA" evidence="4">
    <location>
        <begin position="580"/>
        <end position="815"/>
    </location>
</feature>
<reference evidence="5" key="1">
    <citation type="submission" date="2023-06" db="EMBL/GenBank/DDBJ databases">
        <authorList>
            <person name="Jiang Y."/>
            <person name="Liu Q."/>
        </authorList>
    </citation>
    <scope>NUCLEOTIDE SEQUENCE</scope>
    <source>
        <strain evidence="5">CGMCC 1.12090</strain>
    </source>
</reference>
<name>A0ABT8SC45_9BURK</name>
<feature type="compositionally biased region" description="Acidic residues" evidence="2">
    <location>
        <begin position="990"/>
        <end position="1000"/>
    </location>
</feature>
<feature type="region of interest" description="Disordered" evidence="2">
    <location>
        <begin position="1073"/>
        <end position="1092"/>
    </location>
</feature>
<dbReference type="PANTHER" id="PTHR12706:SF30">
    <property type="entry name" value="PROTEIN STRAWBERRY NOTCH-RELATED"/>
    <property type="match status" value="1"/>
</dbReference>
<feature type="region of interest" description="Disordered" evidence="2">
    <location>
        <begin position="1444"/>
        <end position="1480"/>
    </location>
</feature>
<protein>
    <submittedName>
        <fullName evidence="5">Strawberry notch C-terminal domain-containing protein</fullName>
    </submittedName>
</protein>
<dbReference type="Gene3D" id="3.40.50.300">
    <property type="entry name" value="P-loop containing nucleotide triphosphate hydrolases"/>
    <property type="match status" value="1"/>
</dbReference>
<keyword evidence="6" id="KW-1185">Reference proteome</keyword>
<feature type="region of interest" description="Disordered" evidence="2">
    <location>
        <begin position="1976"/>
        <end position="2012"/>
    </location>
</feature>
<dbReference type="Pfam" id="PF13871">
    <property type="entry name" value="Helicase_C_4"/>
    <property type="match status" value="1"/>
</dbReference>
<feature type="compositionally biased region" description="Low complexity" evidence="2">
    <location>
        <begin position="1001"/>
        <end position="1015"/>
    </location>
</feature>
<dbReference type="EMBL" id="JAUKVY010000027">
    <property type="protein sequence ID" value="MDO1536408.1"/>
    <property type="molecule type" value="Genomic_DNA"/>
</dbReference>